<evidence type="ECO:0000256" key="5">
    <source>
        <dbReference type="ARBA" id="ARBA00023136"/>
    </source>
</evidence>
<dbReference type="PATRIC" id="fig|413882.6.peg.76"/>
<evidence type="ECO:0000256" key="3">
    <source>
        <dbReference type="ARBA" id="ARBA00022692"/>
    </source>
</evidence>
<feature type="transmembrane region" description="Helical" evidence="6">
    <location>
        <begin position="275"/>
        <end position="294"/>
    </location>
</feature>
<dbReference type="AlphaFoldDB" id="A0A0G3BJU6"/>
<feature type="transmembrane region" description="Helical" evidence="6">
    <location>
        <begin position="34"/>
        <end position="52"/>
    </location>
</feature>
<keyword evidence="9" id="KW-1185">Reference proteome</keyword>
<feature type="transmembrane region" description="Helical" evidence="6">
    <location>
        <begin position="214"/>
        <end position="231"/>
    </location>
</feature>
<comment type="similarity">
    <text evidence="2">Belongs to the EamA transporter family.</text>
</comment>
<feature type="transmembrane region" description="Helical" evidence="6">
    <location>
        <begin position="94"/>
        <end position="117"/>
    </location>
</feature>
<evidence type="ECO:0000256" key="6">
    <source>
        <dbReference type="SAM" id="Phobius"/>
    </source>
</evidence>
<dbReference type="PANTHER" id="PTHR32322">
    <property type="entry name" value="INNER MEMBRANE TRANSPORTER"/>
    <property type="match status" value="1"/>
</dbReference>
<evidence type="ECO:0000259" key="7">
    <source>
        <dbReference type="Pfam" id="PF00892"/>
    </source>
</evidence>
<proteinExistence type="inferred from homology"/>
<dbReference type="STRING" id="413882.AAW51_0074"/>
<dbReference type="InterPro" id="IPR037185">
    <property type="entry name" value="EmrE-like"/>
</dbReference>
<dbReference type="EMBL" id="CP011371">
    <property type="protein sequence ID" value="AKJ26765.1"/>
    <property type="molecule type" value="Genomic_DNA"/>
</dbReference>
<reference evidence="8 9" key="1">
    <citation type="submission" date="2015-05" db="EMBL/GenBank/DDBJ databases">
        <authorList>
            <person name="Tang B."/>
            <person name="Yu Y."/>
        </authorList>
    </citation>
    <scope>NUCLEOTIDE SEQUENCE [LARGE SCALE GENOMIC DNA]</scope>
    <source>
        <strain evidence="8 9">DSM 7029</strain>
    </source>
</reference>
<name>A0A0G3BJU6_9BURK</name>
<dbReference type="Pfam" id="PF00892">
    <property type="entry name" value="EamA"/>
    <property type="match status" value="2"/>
</dbReference>
<evidence type="ECO:0000313" key="9">
    <source>
        <dbReference type="Proteomes" id="UP000035352"/>
    </source>
</evidence>
<evidence type="ECO:0000313" key="8">
    <source>
        <dbReference type="EMBL" id="AKJ26765.1"/>
    </source>
</evidence>
<organism evidence="8 9">
    <name type="scientific">Caldimonas brevitalea</name>
    <dbReference type="NCBI Taxonomy" id="413882"/>
    <lineage>
        <taxon>Bacteria</taxon>
        <taxon>Pseudomonadati</taxon>
        <taxon>Pseudomonadota</taxon>
        <taxon>Betaproteobacteria</taxon>
        <taxon>Burkholderiales</taxon>
        <taxon>Sphaerotilaceae</taxon>
        <taxon>Caldimonas</taxon>
    </lineage>
</organism>
<evidence type="ECO:0000256" key="4">
    <source>
        <dbReference type="ARBA" id="ARBA00022989"/>
    </source>
</evidence>
<dbReference type="KEGG" id="pbh:AAW51_0074"/>
<dbReference type="InterPro" id="IPR000620">
    <property type="entry name" value="EamA_dom"/>
</dbReference>
<feature type="transmembrane region" description="Helical" evidence="6">
    <location>
        <begin position="123"/>
        <end position="141"/>
    </location>
</feature>
<dbReference type="Proteomes" id="UP000035352">
    <property type="component" value="Chromosome"/>
</dbReference>
<evidence type="ECO:0000256" key="2">
    <source>
        <dbReference type="ARBA" id="ARBA00007362"/>
    </source>
</evidence>
<evidence type="ECO:0000256" key="1">
    <source>
        <dbReference type="ARBA" id="ARBA00004141"/>
    </source>
</evidence>
<feature type="transmembrane region" description="Helical" evidence="6">
    <location>
        <begin position="58"/>
        <end position="82"/>
    </location>
</feature>
<feature type="transmembrane region" description="Helical" evidence="6">
    <location>
        <begin position="184"/>
        <end position="202"/>
    </location>
</feature>
<dbReference type="InterPro" id="IPR050638">
    <property type="entry name" value="AA-Vitamin_Transporters"/>
</dbReference>
<keyword evidence="4 6" id="KW-1133">Transmembrane helix</keyword>
<feature type="transmembrane region" description="Helical" evidence="6">
    <location>
        <begin position="153"/>
        <end position="172"/>
    </location>
</feature>
<feature type="domain" description="EamA" evidence="7">
    <location>
        <begin position="34"/>
        <end position="166"/>
    </location>
</feature>
<accession>A0A0G3BJU6</accession>
<sequence>MHGKAALGAALQPGRHPGTIAAMTERRTHLDPRAVVLLLLCCVLWGLQQIVAKATLPLMAPLAFAALRSALAALLVWAWAGWRGTPMWRADGTLPGGLLAGVVFGLEFICIYLGLGYTDASRLVVLVYLAPFVVAIGMPFITPTEKLSPRQVGGLALGFAAVALAFSDGLGGHPAGSQRWVGDALAVLAALLWGATTLTIRASRLSVAPPEKTLFYQLAVSAVVLAVASAVRGEAWPSVWPPALWASLFFQSVVVAFASYLAWFWLVRHYPATQLSAFTFLTPLFGLLFGWVLLDEVVTPELLLALGGVAAGIWLVNRPRT</sequence>
<comment type="subcellular location">
    <subcellularLocation>
        <location evidence="1">Membrane</location>
        <topology evidence="1">Multi-pass membrane protein</topology>
    </subcellularLocation>
</comment>
<keyword evidence="5 6" id="KW-0472">Membrane</keyword>
<dbReference type="PANTHER" id="PTHR32322:SF2">
    <property type="entry name" value="EAMA DOMAIN-CONTAINING PROTEIN"/>
    <property type="match status" value="1"/>
</dbReference>
<dbReference type="GO" id="GO:0016020">
    <property type="term" value="C:membrane"/>
    <property type="evidence" value="ECO:0007669"/>
    <property type="project" value="UniProtKB-SubCell"/>
</dbReference>
<gene>
    <name evidence="8" type="ORF">AAW51_0074</name>
</gene>
<keyword evidence="3 6" id="KW-0812">Transmembrane</keyword>
<feature type="transmembrane region" description="Helical" evidence="6">
    <location>
        <begin position="300"/>
        <end position="317"/>
    </location>
</feature>
<dbReference type="SUPFAM" id="SSF103481">
    <property type="entry name" value="Multidrug resistance efflux transporter EmrE"/>
    <property type="match status" value="2"/>
</dbReference>
<feature type="transmembrane region" description="Helical" evidence="6">
    <location>
        <begin position="243"/>
        <end position="263"/>
    </location>
</feature>
<protein>
    <submittedName>
        <fullName evidence="8">Multidrug DMT transporter permease</fullName>
    </submittedName>
</protein>
<feature type="domain" description="EamA" evidence="7">
    <location>
        <begin position="181"/>
        <end position="317"/>
    </location>
</feature>